<proteinExistence type="predicted"/>
<evidence type="ECO:0000313" key="8">
    <source>
        <dbReference type="Proteomes" id="UP000006787"/>
    </source>
</evidence>
<dbReference type="Pfam" id="PF01580">
    <property type="entry name" value="FtsK_SpoIIIE"/>
    <property type="match status" value="1"/>
</dbReference>
<dbReference type="PANTHER" id="PTHR22683:SF47">
    <property type="entry name" value="FTSK DOMAIN-CONTAINING PROTEIN YDCQ"/>
    <property type="match status" value="1"/>
</dbReference>
<feature type="transmembrane region" description="Helical" evidence="5">
    <location>
        <begin position="53"/>
        <end position="72"/>
    </location>
</feature>
<dbReference type="GO" id="GO:0005524">
    <property type="term" value="F:ATP binding"/>
    <property type="evidence" value="ECO:0007669"/>
    <property type="project" value="UniProtKB-UniRule"/>
</dbReference>
<protein>
    <submittedName>
        <fullName evidence="7">FtsK/SpoIIIE family</fullName>
    </submittedName>
</protein>
<dbReference type="Proteomes" id="UP000006787">
    <property type="component" value="Unassembled WGS sequence"/>
</dbReference>
<evidence type="ECO:0000256" key="2">
    <source>
        <dbReference type="ARBA" id="ARBA00022840"/>
    </source>
</evidence>
<dbReference type="CDD" id="cd01127">
    <property type="entry name" value="TrwB_TraG_TraD_VirD4"/>
    <property type="match status" value="1"/>
</dbReference>
<keyword evidence="5" id="KW-0812">Transmembrane</keyword>
<reference evidence="7 8" key="1">
    <citation type="journal article" date="2012" name="J. Bacteriol.">
        <title>Genome Sequence of the Bacteriocin-Producing Strain Lactococcus garvieae DCC43.</title>
        <authorList>
            <person name="Gabrielsen C."/>
            <person name="Brede D.A."/>
            <person name="Hernandez P.E."/>
            <person name="Nes I.F."/>
            <person name="Diep D.B."/>
        </authorList>
    </citation>
    <scope>NUCLEOTIDE SEQUENCE [LARGE SCALE GENOMIC DNA]</scope>
    <source>
        <strain evidence="7 8">DCC43</strain>
    </source>
</reference>
<dbReference type="AlphaFoldDB" id="K2NU17"/>
<keyword evidence="2 4" id="KW-0067">ATP-binding</keyword>
<dbReference type="InterPro" id="IPR002543">
    <property type="entry name" value="FtsK_dom"/>
</dbReference>
<accession>K2NU17</accession>
<dbReference type="Gene3D" id="3.40.50.300">
    <property type="entry name" value="P-loop containing nucleotide triphosphate hydrolases"/>
    <property type="match status" value="1"/>
</dbReference>
<evidence type="ECO:0000256" key="3">
    <source>
        <dbReference type="ARBA" id="ARBA00045564"/>
    </source>
</evidence>
<feature type="domain" description="FtsK" evidence="6">
    <location>
        <begin position="210"/>
        <end position="401"/>
    </location>
</feature>
<dbReference type="eggNOG" id="COG1674">
    <property type="taxonomic scope" value="Bacteria"/>
</dbReference>
<comment type="function">
    <text evidence="3">Essential cell division protein that coordinates cell division and chromosome segregation. The N-terminus is involved in assembly of the cell-division machinery. The C-terminus functions as a DNA motor that moves dsDNA in an ATP-dependent manner towards the difSL recombination site, which is located within the replication terminus region. Required for activation of the XerS recombinase, allowing activation of chromosome unlinking by recombination.</text>
</comment>
<dbReference type="PANTHER" id="PTHR22683">
    <property type="entry name" value="SPORULATION PROTEIN RELATED"/>
    <property type="match status" value="1"/>
</dbReference>
<dbReference type="InterPro" id="IPR050206">
    <property type="entry name" value="FtsK/SpoIIIE/SftA"/>
</dbReference>
<evidence type="ECO:0000256" key="1">
    <source>
        <dbReference type="ARBA" id="ARBA00022741"/>
    </source>
</evidence>
<gene>
    <name evidence="7" type="ORF">C426_1599</name>
</gene>
<dbReference type="PROSITE" id="PS50901">
    <property type="entry name" value="FTSK"/>
    <property type="match status" value="1"/>
</dbReference>
<dbReference type="SUPFAM" id="SSF52540">
    <property type="entry name" value="P-loop containing nucleoside triphosphate hydrolases"/>
    <property type="match status" value="1"/>
</dbReference>
<dbReference type="SMART" id="SM00382">
    <property type="entry name" value="AAA"/>
    <property type="match status" value="1"/>
</dbReference>
<feature type="transmembrane region" description="Helical" evidence="5">
    <location>
        <begin position="27"/>
        <end position="47"/>
    </location>
</feature>
<dbReference type="GO" id="GO:0003677">
    <property type="term" value="F:DNA binding"/>
    <property type="evidence" value="ECO:0007669"/>
    <property type="project" value="InterPro"/>
</dbReference>
<keyword evidence="1 4" id="KW-0547">Nucleotide-binding</keyword>
<sequence length="458" mass="52075">MRIPFIQKKDFEIISLLNKNTNWLARLNKVGIFLLFTLVVINISTFSSWESNLVLLVPIISMVIGIGGYYIFKKIKFWLKDKFYYRDLLISFIFSNGLYKEGYSEYEERQSNGSYKTKKIKKFISSAEFTYKIFENRIIIYAVKNGDNYTSKMINLDVELSALLGKPLYEKIDHPSFCAYHFLTVKPERLVIKSTNGLLERNPSQIMNLGFGILYDPAKAPHILVAGGTGSGKSVFIETLITQFLKVGDVGDDIPEVYICDPKNSDLSQLSHYFDETHVSSSLNGIAKICRLVAEEMEARYEFMQENFKYGSSYVDHDLLPVWLVFDEMGAFQANGTDKNSKAIVNEVMDYIRQIILKGRQAGVFILIASQQMSANTLNTDLRDNLGLRVALGSNSIEGYKMVFGCASPTPQPIEEKGAGFLYLQGSGKETAQYYEAPWVDREKYNFIEEITKYTSVS</sequence>
<organism evidence="7 8">
    <name type="scientific">Lactococcus garvieae DCC43</name>
    <dbReference type="NCBI Taxonomy" id="1231377"/>
    <lineage>
        <taxon>Bacteria</taxon>
        <taxon>Bacillati</taxon>
        <taxon>Bacillota</taxon>
        <taxon>Bacilli</taxon>
        <taxon>Lactobacillales</taxon>
        <taxon>Streptococcaceae</taxon>
        <taxon>Lactococcus</taxon>
    </lineage>
</organism>
<dbReference type="RefSeq" id="WP_003136093.1">
    <property type="nucleotide sequence ID" value="NZ_AMQS01000026.1"/>
</dbReference>
<evidence type="ECO:0000256" key="5">
    <source>
        <dbReference type="SAM" id="Phobius"/>
    </source>
</evidence>
<dbReference type="InterPro" id="IPR027417">
    <property type="entry name" value="P-loop_NTPase"/>
</dbReference>
<evidence type="ECO:0000256" key="4">
    <source>
        <dbReference type="PROSITE-ProRule" id="PRU00289"/>
    </source>
</evidence>
<dbReference type="InterPro" id="IPR003593">
    <property type="entry name" value="AAA+_ATPase"/>
</dbReference>
<evidence type="ECO:0000259" key="6">
    <source>
        <dbReference type="PROSITE" id="PS50901"/>
    </source>
</evidence>
<name>K2NU17_9LACT</name>
<dbReference type="EMBL" id="AMQS01000026">
    <property type="protein sequence ID" value="EKF51018.1"/>
    <property type="molecule type" value="Genomic_DNA"/>
</dbReference>
<dbReference type="PATRIC" id="fig|1231377.3.peg.1585"/>
<feature type="binding site" evidence="4">
    <location>
        <begin position="227"/>
        <end position="234"/>
    </location>
    <ligand>
        <name>ATP</name>
        <dbReference type="ChEBI" id="CHEBI:30616"/>
    </ligand>
</feature>
<keyword evidence="5" id="KW-1133">Transmembrane helix</keyword>
<keyword evidence="5" id="KW-0472">Membrane</keyword>
<evidence type="ECO:0000313" key="7">
    <source>
        <dbReference type="EMBL" id="EKF51018.1"/>
    </source>
</evidence>
<comment type="caution">
    <text evidence="7">The sequence shown here is derived from an EMBL/GenBank/DDBJ whole genome shotgun (WGS) entry which is preliminary data.</text>
</comment>